<name>X6P7K7_RETFI</name>
<sequence>KEVVNAAQELCNSKMLLILTFDEMQNAFQRKWDCKRVEDYAKVSYFEQDVKQFFAESDSDKFINSEDLTQFFQIKWILETAHTSYYKDYNKHEDEEKYKDERINSDAQKSKGKKLVVLIVRSVHKLQYPFPMIFTKKWTTVFVDSLTNQSSFSLKDLLQKDQLTMIDDLSFIPVIFVVMLKKNLQRAFYYLKFPNFHYTFLKMKHGFGDSNVLPKTMHDMMIERLKKEVSKMTDGYTICDILNKKLYKKLLLFENGQQFSFIQNYKHVVDSLITKGWLHVLLALYENYYLEAALDNPKQSRLVNIFVDCAKDEQFVAISNHENIPSKNLHFFRARALYKAQFPFSWNFHVYYAAQILKYCTLCNERNEWKNVTINDPITAENSITVNKELNMIEFLNKSSSILEQCDEGECAKYAKDVIRGMFHRYISVQENDDIPDIVQNIVFWIGGVLMEETDATISIPMVETILYYFENVIGTYTQLLSLCDDQEIRSSIKRFLSNMPSTLTQLMDVTLKLSKYFLWHPFQLNDVDDFSRKIHLACDVLQIIANFLQKRCEERDYQEFLSVFRQLQMKNLGLKHFWTIDCYSTPSKENVVATNTLTLAKRGFATDNILIQIIDLIIESHPLSISLVQKAIYFIRDLLHTIQQVETFNEQTVQLMFENVIEYIVGKIEELPDECPKNVLKLQALENISGNTSLLQYFLEKHCKANVEVNRMFEKMFTNPKVLELDEISSSNETEKIKAISKLKVQLTKYIYFLCENASTTTGDLPMYEAFKSTLEKISDGLLYFKSKKAQFGNDLNVYEQYLHIWFLKQCCMLKGPCWTQIFFTQSEIRKRYPIFVSEMHSYIFSYLKPKDNNLSSIDTIKNCVIEEKEDFVPFLIAAFSVSSPNTSRKYLLSYISIVTKCHSFCHTHFSSFTIFFI</sequence>
<feature type="non-terminal residue" evidence="1">
    <location>
        <position position="1"/>
    </location>
</feature>
<accession>X6P7K7</accession>
<protein>
    <submittedName>
        <fullName evidence="1">Uncharacterized protein</fullName>
    </submittedName>
</protein>
<evidence type="ECO:0000313" key="2">
    <source>
        <dbReference type="Proteomes" id="UP000023152"/>
    </source>
</evidence>
<comment type="caution">
    <text evidence="1">The sequence shown here is derived from an EMBL/GenBank/DDBJ whole genome shotgun (WGS) entry which is preliminary data.</text>
</comment>
<gene>
    <name evidence="1" type="ORF">RFI_02991</name>
</gene>
<organism evidence="1 2">
    <name type="scientific">Reticulomyxa filosa</name>
    <dbReference type="NCBI Taxonomy" id="46433"/>
    <lineage>
        <taxon>Eukaryota</taxon>
        <taxon>Sar</taxon>
        <taxon>Rhizaria</taxon>
        <taxon>Retaria</taxon>
        <taxon>Foraminifera</taxon>
        <taxon>Monothalamids</taxon>
        <taxon>Reticulomyxidae</taxon>
        <taxon>Reticulomyxa</taxon>
    </lineage>
</organism>
<dbReference type="AlphaFoldDB" id="X6P7K7"/>
<keyword evidence="2" id="KW-1185">Reference proteome</keyword>
<proteinExistence type="predicted"/>
<evidence type="ECO:0000313" key="1">
    <source>
        <dbReference type="EMBL" id="ETO34103.1"/>
    </source>
</evidence>
<dbReference type="EMBL" id="ASPP01002877">
    <property type="protein sequence ID" value="ETO34103.1"/>
    <property type="molecule type" value="Genomic_DNA"/>
</dbReference>
<dbReference type="Proteomes" id="UP000023152">
    <property type="component" value="Unassembled WGS sequence"/>
</dbReference>
<reference evidence="1 2" key="1">
    <citation type="journal article" date="2013" name="Curr. Biol.">
        <title>The Genome of the Foraminiferan Reticulomyxa filosa.</title>
        <authorList>
            <person name="Glockner G."/>
            <person name="Hulsmann N."/>
            <person name="Schleicher M."/>
            <person name="Noegel A.A."/>
            <person name="Eichinger L."/>
            <person name="Gallinger C."/>
            <person name="Pawlowski J."/>
            <person name="Sierra R."/>
            <person name="Euteneuer U."/>
            <person name="Pillet L."/>
            <person name="Moustafa A."/>
            <person name="Platzer M."/>
            <person name="Groth M."/>
            <person name="Szafranski K."/>
            <person name="Schliwa M."/>
        </authorList>
    </citation>
    <scope>NUCLEOTIDE SEQUENCE [LARGE SCALE GENOMIC DNA]</scope>
</reference>